<dbReference type="STRING" id="155417.A0A4Q4TV51"/>
<protein>
    <submittedName>
        <fullName evidence="2">Uncharacterized protein</fullName>
    </submittedName>
</protein>
<gene>
    <name evidence="2" type="ORF">DL764_001302</name>
</gene>
<accession>A0A4Q4TV51</accession>
<name>A0A4Q4TV51_9PEZI</name>
<keyword evidence="3" id="KW-1185">Reference proteome</keyword>
<evidence type="ECO:0000313" key="3">
    <source>
        <dbReference type="Proteomes" id="UP000293360"/>
    </source>
</evidence>
<dbReference type="EMBL" id="QJNU01000038">
    <property type="protein sequence ID" value="RYP09423.1"/>
    <property type="molecule type" value="Genomic_DNA"/>
</dbReference>
<feature type="compositionally biased region" description="Low complexity" evidence="1">
    <location>
        <begin position="20"/>
        <end position="30"/>
    </location>
</feature>
<dbReference type="OrthoDB" id="4851849at2759"/>
<reference evidence="2 3" key="1">
    <citation type="submission" date="2018-06" db="EMBL/GenBank/DDBJ databases">
        <title>Complete Genomes of Monosporascus.</title>
        <authorList>
            <person name="Robinson A.J."/>
            <person name="Natvig D.O."/>
        </authorList>
    </citation>
    <scope>NUCLEOTIDE SEQUENCE [LARGE SCALE GENOMIC DNA]</scope>
    <source>
        <strain evidence="2 3">CBS 110550</strain>
    </source>
</reference>
<proteinExistence type="predicted"/>
<dbReference type="Proteomes" id="UP000293360">
    <property type="component" value="Unassembled WGS sequence"/>
</dbReference>
<dbReference type="AlphaFoldDB" id="A0A4Q4TV51"/>
<evidence type="ECO:0000256" key="1">
    <source>
        <dbReference type="SAM" id="MobiDB-lite"/>
    </source>
</evidence>
<sequence length="133" mass="14267">MDPRILRRAPSTNSGGPMLPSTCPPSSTSSDEAIKSTGSGLICGPSSRAHTPAVWRLCQCIALDVVNAAASLPAVKAASEAFGIGPYLNTRDRLQLYEFYRELLGTADRDVSIALPASSFLRSHFSPLNKQYR</sequence>
<organism evidence="2 3">
    <name type="scientific">Monosporascus ibericus</name>
    <dbReference type="NCBI Taxonomy" id="155417"/>
    <lineage>
        <taxon>Eukaryota</taxon>
        <taxon>Fungi</taxon>
        <taxon>Dikarya</taxon>
        <taxon>Ascomycota</taxon>
        <taxon>Pezizomycotina</taxon>
        <taxon>Sordariomycetes</taxon>
        <taxon>Xylariomycetidae</taxon>
        <taxon>Xylariales</taxon>
        <taxon>Xylariales incertae sedis</taxon>
        <taxon>Monosporascus</taxon>
    </lineage>
</organism>
<comment type="caution">
    <text evidence="2">The sequence shown here is derived from an EMBL/GenBank/DDBJ whole genome shotgun (WGS) entry which is preliminary data.</text>
</comment>
<feature type="region of interest" description="Disordered" evidence="1">
    <location>
        <begin position="1"/>
        <end position="37"/>
    </location>
</feature>
<evidence type="ECO:0000313" key="2">
    <source>
        <dbReference type="EMBL" id="RYP09423.1"/>
    </source>
</evidence>